<dbReference type="EMBL" id="SNRW01006266">
    <property type="protein sequence ID" value="KAA6383397.1"/>
    <property type="molecule type" value="Genomic_DNA"/>
</dbReference>
<sequence>MAGRLRITNKQTSDKILQLVTGSRSIQSQRIQSQLGKVDSISSSSSEVDPQSPSQSRKRQSGSDNGTTSMERTGLVPATSGDDSAPSGSGRFAGLSGEESLNGGSSTTSPTREYDSSARNKHAEGEALFRSMGKEVGLDDGALNNIISSVSQETWRKRRAGLHLFNDYMKEKNLNVKEMLTGRVDVKLANALSWREEKGGSKMIQDARKMKTHVGIALSLFSEMRDVVQSPMIQAIVKRLGLDKQSKAKYDKIWNIQQLFKYIESNEMKSGRELMRKAMALLVAFSATRMTELAAITRKSISQEGQDMKIMTIIKKGKKYRERIITLNAREGQCCPVKALNEWLNDADCQKDNQAGIWWNYDRRKVLGSIGYSKELKRVIEDAGVDKTFEGSSIRHSMMTKLRSEGASLQEVNDYTGHAPTSTCVDIFYNKPIARDIGALLFKDSEV</sequence>
<dbReference type="Gene3D" id="1.10.443.10">
    <property type="entry name" value="Intergrase catalytic core"/>
    <property type="match status" value="1"/>
</dbReference>
<dbReference type="AlphaFoldDB" id="A0A5J4VL79"/>
<comment type="caution">
    <text evidence="4">The sequence shown here is derived from an EMBL/GenBank/DDBJ whole genome shotgun (WGS) entry which is preliminary data.</text>
</comment>
<dbReference type="GO" id="GO:0003677">
    <property type="term" value="F:DNA binding"/>
    <property type="evidence" value="ECO:0007669"/>
    <property type="project" value="InterPro"/>
</dbReference>
<keyword evidence="1" id="KW-0233">DNA recombination</keyword>
<dbReference type="GO" id="GO:0015074">
    <property type="term" value="P:DNA integration"/>
    <property type="evidence" value="ECO:0007669"/>
    <property type="project" value="InterPro"/>
</dbReference>
<feature type="region of interest" description="Disordered" evidence="2">
    <location>
        <begin position="22"/>
        <end position="120"/>
    </location>
</feature>
<dbReference type="SUPFAM" id="SSF56349">
    <property type="entry name" value="DNA breaking-rejoining enzymes"/>
    <property type="match status" value="1"/>
</dbReference>
<dbReference type="Pfam" id="PF00589">
    <property type="entry name" value="Phage_integrase"/>
    <property type="match status" value="1"/>
</dbReference>
<dbReference type="CDD" id="cd00397">
    <property type="entry name" value="DNA_BRE_C"/>
    <property type="match status" value="1"/>
</dbReference>
<reference evidence="4 5" key="1">
    <citation type="submission" date="2019-03" db="EMBL/GenBank/DDBJ databases">
        <title>Single cell metagenomics reveals metabolic interactions within the superorganism composed of flagellate Streblomastix strix and complex community of Bacteroidetes bacteria on its surface.</title>
        <authorList>
            <person name="Treitli S.C."/>
            <person name="Kolisko M."/>
            <person name="Husnik F."/>
            <person name="Keeling P."/>
            <person name="Hampl V."/>
        </authorList>
    </citation>
    <scope>NUCLEOTIDE SEQUENCE [LARGE SCALE GENOMIC DNA]</scope>
    <source>
        <strain evidence="4">ST1C</strain>
    </source>
</reference>
<dbReference type="GO" id="GO:0006310">
    <property type="term" value="P:DNA recombination"/>
    <property type="evidence" value="ECO:0007669"/>
    <property type="project" value="UniProtKB-KW"/>
</dbReference>
<feature type="compositionally biased region" description="Low complexity" evidence="2">
    <location>
        <begin position="94"/>
        <end position="109"/>
    </location>
</feature>
<dbReference type="PROSITE" id="PS51898">
    <property type="entry name" value="TYR_RECOMBINASE"/>
    <property type="match status" value="1"/>
</dbReference>
<organism evidence="4 5">
    <name type="scientific">Streblomastix strix</name>
    <dbReference type="NCBI Taxonomy" id="222440"/>
    <lineage>
        <taxon>Eukaryota</taxon>
        <taxon>Metamonada</taxon>
        <taxon>Preaxostyla</taxon>
        <taxon>Oxymonadida</taxon>
        <taxon>Streblomastigidae</taxon>
        <taxon>Streblomastix</taxon>
    </lineage>
</organism>
<protein>
    <recommendedName>
        <fullName evidence="3">Tyr recombinase domain-containing protein</fullName>
    </recommendedName>
</protein>
<dbReference type="InterPro" id="IPR011010">
    <property type="entry name" value="DNA_brk_join_enz"/>
</dbReference>
<accession>A0A5J4VL79</accession>
<name>A0A5J4VL79_9EUKA</name>
<evidence type="ECO:0000313" key="5">
    <source>
        <dbReference type="Proteomes" id="UP000324800"/>
    </source>
</evidence>
<proteinExistence type="predicted"/>
<gene>
    <name evidence="4" type="ORF">EZS28_021076</name>
</gene>
<dbReference type="InterPro" id="IPR002104">
    <property type="entry name" value="Integrase_catalytic"/>
</dbReference>
<dbReference type="InterPro" id="IPR013762">
    <property type="entry name" value="Integrase-like_cat_sf"/>
</dbReference>
<evidence type="ECO:0000313" key="4">
    <source>
        <dbReference type="EMBL" id="KAA6383397.1"/>
    </source>
</evidence>
<feature type="compositionally biased region" description="Low complexity" evidence="2">
    <location>
        <begin position="23"/>
        <end position="55"/>
    </location>
</feature>
<dbReference type="Proteomes" id="UP000324800">
    <property type="component" value="Unassembled WGS sequence"/>
</dbReference>
<evidence type="ECO:0000256" key="1">
    <source>
        <dbReference type="ARBA" id="ARBA00023172"/>
    </source>
</evidence>
<evidence type="ECO:0000259" key="3">
    <source>
        <dbReference type="PROSITE" id="PS51898"/>
    </source>
</evidence>
<feature type="domain" description="Tyr recombinase" evidence="3">
    <location>
        <begin position="249"/>
        <end position="442"/>
    </location>
</feature>
<evidence type="ECO:0000256" key="2">
    <source>
        <dbReference type="SAM" id="MobiDB-lite"/>
    </source>
</evidence>